<sequence>MNKICILFLLLFSNLIFAQKKCGTDTKLQNLIKNKPGFAAKYKEMKDFIYNPNPQKNVYSRQSSLTNTIITIPVVFHVLYKNTNQNISEAQIQSQLDVINKDFRKLNTDFSTVVPTVFKPFAADIEINFCKATIDPNGAVTTGITRKLVPDTFVFEEEYSTSSGQTPWDTSKYLNVWVGSFTDIDKLGLLGFAIPPTIPVQDNDGIIISYKAFGTSGTAVTPHRKGRTVTHEIGHYLGLLHPWADGNDSCGFGDGIADTPETFDSYGDCPTFPSNQYACVTTTNGSMFMNYMDYVDDACMAFFTLGQKEVMRNILAGPRLSLLTSNGCGNLGLNDFEAINAIALYPNPVSQYFMITSPQIQIDKVEIYTVLGQLVKTQKLIQTNNEINIEEFPRGTYYLRIYNQGKFLKSDKIIKK</sequence>
<dbReference type="PANTHER" id="PTHR47466:SF1">
    <property type="entry name" value="METALLOPROTEASE MEP1 (AFU_ORTHOLOGUE AFUA_1G07730)-RELATED"/>
    <property type="match status" value="1"/>
</dbReference>
<comment type="caution">
    <text evidence="12">The sequence shown here is derived from an EMBL/GenBank/DDBJ whole genome shotgun (WGS) entry which is preliminary data.</text>
</comment>
<dbReference type="PANTHER" id="PTHR47466">
    <property type="match status" value="1"/>
</dbReference>
<dbReference type="SUPFAM" id="SSF55486">
    <property type="entry name" value="Metalloproteases ('zincins'), catalytic domain"/>
    <property type="match status" value="1"/>
</dbReference>
<evidence type="ECO:0000256" key="1">
    <source>
        <dbReference type="ARBA" id="ARBA00008721"/>
    </source>
</evidence>
<evidence type="ECO:0000256" key="2">
    <source>
        <dbReference type="ARBA" id="ARBA00022670"/>
    </source>
</evidence>
<gene>
    <name evidence="12" type="ORF">F6464_13775</name>
</gene>
<dbReference type="Pfam" id="PF05572">
    <property type="entry name" value="Peptidase_M43"/>
    <property type="match status" value="1"/>
</dbReference>
<protein>
    <submittedName>
        <fullName evidence="12">T9SS type A sorting domain-containing protein</fullName>
    </submittedName>
</protein>
<dbReference type="AlphaFoldDB" id="A0A7J5A838"/>
<comment type="similarity">
    <text evidence="1">Belongs to the peptidase M43B family.</text>
</comment>
<dbReference type="Gene3D" id="3.40.390.10">
    <property type="entry name" value="Collagenase (Catalytic Domain)"/>
    <property type="match status" value="1"/>
</dbReference>
<evidence type="ECO:0000256" key="5">
    <source>
        <dbReference type="ARBA" id="ARBA00022801"/>
    </source>
</evidence>
<evidence type="ECO:0000256" key="6">
    <source>
        <dbReference type="ARBA" id="ARBA00022833"/>
    </source>
</evidence>
<reference evidence="12 13" key="1">
    <citation type="submission" date="2019-09" db="EMBL/GenBank/DDBJ databases">
        <title>Flavobacterium sp. nov., isolated from glacier ice.</title>
        <authorList>
            <person name="Liu Q."/>
        </authorList>
    </citation>
    <scope>NUCLEOTIDE SEQUENCE [LARGE SCALE GENOMIC DNA]</scope>
    <source>
        <strain evidence="12 13">NBRC 112527</strain>
    </source>
</reference>
<keyword evidence="2" id="KW-0645">Protease</keyword>
<dbReference type="Pfam" id="PF18962">
    <property type="entry name" value="Por_Secre_tail"/>
    <property type="match status" value="1"/>
</dbReference>
<evidence type="ECO:0000256" key="4">
    <source>
        <dbReference type="ARBA" id="ARBA00022729"/>
    </source>
</evidence>
<evidence type="ECO:0000259" key="11">
    <source>
        <dbReference type="Pfam" id="PF18962"/>
    </source>
</evidence>
<evidence type="ECO:0000313" key="13">
    <source>
        <dbReference type="Proteomes" id="UP000490922"/>
    </source>
</evidence>
<keyword evidence="5" id="KW-0378">Hydrolase</keyword>
<evidence type="ECO:0000256" key="9">
    <source>
        <dbReference type="SAM" id="SignalP"/>
    </source>
</evidence>
<dbReference type="InterPro" id="IPR008754">
    <property type="entry name" value="Peptidase_M43"/>
</dbReference>
<evidence type="ECO:0000256" key="7">
    <source>
        <dbReference type="ARBA" id="ARBA00023049"/>
    </source>
</evidence>
<keyword evidence="6" id="KW-0862">Zinc</keyword>
<dbReference type="GO" id="GO:0006508">
    <property type="term" value="P:proteolysis"/>
    <property type="evidence" value="ECO:0007669"/>
    <property type="project" value="UniProtKB-KW"/>
</dbReference>
<organism evidence="12 13">
    <name type="scientific">Flavobacterium luteum</name>
    <dbReference type="NCBI Taxonomy" id="2026654"/>
    <lineage>
        <taxon>Bacteria</taxon>
        <taxon>Pseudomonadati</taxon>
        <taxon>Bacteroidota</taxon>
        <taxon>Flavobacteriia</taxon>
        <taxon>Flavobacteriales</taxon>
        <taxon>Flavobacteriaceae</taxon>
        <taxon>Flavobacterium</taxon>
    </lineage>
</organism>
<dbReference type="EMBL" id="WAEM01000012">
    <property type="protein sequence ID" value="KAB1153731.1"/>
    <property type="molecule type" value="Genomic_DNA"/>
</dbReference>
<evidence type="ECO:0000256" key="8">
    <source>
        <dbReference type="ARBA" id="ARBA00023157"/>
    </source>
</evidence>
<keyword evidence="3" id="KW-0479">Metal-binding</keyword>
<keyword evidence="7" id="KW-0482">Metalloprotease</keyword>
<dbReference type="GO" id="GO:0008237">
    <property type="term" value="F:metallopeptidase activity"/>
    <property type="evidence" value="ECO:0007669"/>
    <property type="project" value="UniProtKB-KW"/>
</dbReference>
<feature type="domain" description="Peptidase M43 pregnancy-associated plasma-A" evidence="10">
    <location>
        <begin position="166"/>
        <end position="316"/>
    </location>
</feature>
<feature type="domain" description="Secretion system C-terminal sorting" evidence="11">
    <location>
        <begin position="344"/>
        <end position="413"/>
    </location>
</feature>
<name>A0A7J5A838_9FLAO</name>
<feature type="chain" id="PRO_5029744509" evidence="9">
    <location>
        <begin position="19"/>
        <end position="416"/>
    </location>
</feature>
<dbReference type="InterPro" id="IPR026444">
    <property type="entry name" value="Secre_tail"/>
</dbReference>
<dbReference type="InterPro" id="IPR024079">
    <property type="entry name" value="MetalloPept_cat_dom_sf"/>
</dbReference>
<dbReference type="CDD" id="cd04275">
    <property type="entry name" value="ZnMc_pappalysin_like"/>
    <property type="match status" value="1"/>
</dbReference>
<keyword evidence="13" id="KW-1185">Reference proteome</keyword>
<accession>A0A7J5A838</accession>
<dbReference type="OrthoDB" id="6278496at2"/>
<proteinExistence type="inferred from homology"/>
<dbReference type="NCBIfam" id="TIGR04183">
    <property type="entry name" value="Por_Secre_tail"/>
    <property type="match status" value="1"/>
</dbReference>
<dbReference type="GO" id="GO:0046872">
    <property type="term" value="F:metal ion binding"/>
    <property type="evidence" value="ECO:0007669"/>
    <property type="project" value="UniProtKB-KW"/>
</dbReference>
<keyword evidence="8" id="KW-1015">Disulfide bond</keyword>
<evidence type="ECO:0000313" key="12">
    <source>
        <dbReference type="EMBL" id="KAB1153731.1"/>
    </source>
</evidence>
<dbReference type="Proteomes" id="UP000490922">
    <property type="component" value="Unassembled WGS sequence"/>
</dbReference>
<feature type="signal peptide" evidence="9">
    <location>
        <begin position="1"/>
        <end position="18"/>
    </location>
</feature>
<evidence type="ECO:0000259" key="10">
    <source>
        <dbReference type="Pfam" id="PF05572"/>
    </source>
</evidence>
<keyword evidence="4 9" id="KW-0732">Signal</keyword>
<evidence type="ECO:0000256" key="3">
    <source>
        <dbReference type="ARBA" id="ARBA00022723"/>
    </source>
</evidence>